<evidence type="ECO:0000313" key="3">
    <source>
        <dbReference type="EMBL" id="KAK0718063.1"/>
    </source>
</evidence>
<feature type="compositionally biased region" description="Polar residues" evidence="1">
    <location>
        <begin position="31"/>
        <end position="44"/>
    </location>
</feature>
<feature type="compositionally biased region" description="Basic and acidic residues" evidence="1">
    <location>
        <begin position="1"/>
        <end position="13"/>
    </location>
</feature>
<keyword evidence="2" id="KW-0812">Transmembrane</keyword>
<dbReference type="RefSeq" id="XP_060296856.1">
    <property type="nucleotide sequence ID" value="XM_060434320.1"/>
</dbReference>
<proteinExistence type="predicted"/>
<feature type="transmembrane region" description="Helical" evidence="2">
    <location>
        <begin position="79"/>
        <end position="96"/>
    </location>
</feature>
<protein>
    <recommendedName>
        <fullName evidence="5">Transmembrane protein</fullName>
    </recommendedName>
</protein>
<sequence length="168" mass="18763">MNEKITEKGEGVKSHSGIRTSRARSARKTSLITSFSPHTTSNHPHPNLAENRDDINDTTSSRITDYRALRVEHLHCINTHRLGLFASLAFSLFVLLPDGGVGRAKRSFLVPTSFLFVSHILFLPLVQLSLKAAMGRMGRECRTSIQRLFAFSLSVITLSRGIQTFRGR</sequence>
<gene>
    <name evidence="3" type="ORF">B0T26DRAFT_311191</name>
</gene>
<evidence type="ECO:0000256" key="2">
    <source>
        <dbReference type="SAM" id="Phobius"/>
    </source>
</evidence>
<reference evidence="3" key="1">
    <citation type="submission" date="2023-06" db="EMBL/GenBank/DDBJ databases">
        <title>Genome-scale phylogeny and comparative genomics of the fungal order Sordariales.</title>
        <authorList>
            <consortium name="Lawrence Berkeley National Laboratory"/>
            <person name="Hensen N."/>
            <person name="Bonometti L."/>
            <person name="Westerberg I."/>
            <person name="Brannstrom I.O."/>
            <person name="Guillou S."/>
            <person name="Cros-Aarteil S."/>
            <person name="Calhoun S."/>
            <person name="Haridas S."/>
            <person name="Kuo A."/>
            <person name="Mondo S."/>
            <person name="Pangilinan J."/>
            <person name="Riley R."/>
            <person name="LaButti K."/>
            <person name="Andreopoulos B."/>
            <person name="Lipzen A."/>
            <person name="Chen C."/>
            <person name="Yanf M."/>
            <person name="Daum C."/>
            <person name="Ng V."/>
            <person name="Clum A."/>
            <person name="Steindorff A."/>
            <person name="Ohm R."/>
            <person name="Martin F."/>
            <person name="Silar P."/>
            <person name="Natvig D."/>
            <person name="Lalanne C."/>
            <person name="Gautier V."/>
            <person name="Ament-velasquez S.L."/>
            <person name="Kruys A."/>
            <person name="Hutchinson M.I."/>
            <person name="Powell A.J."/>
            <person name="Barry K."/>
            <person name="Miller A.N."/>
            <person name="Grigoriev I.V."/>
            <person name="Debuchy R."/>
            <person name="Gladieux P."/>
            <person name="Thoren M.H."/>
            <person name="Johannesson H."/>
        </authorList>
    </citation>
    <scope>NUCLEOTIDE SEQUENCE</scope>
    <source>
        <strain evidence="3">SMH2392-1A</strain>
    </source>
</reference>
<dbReference type="AlphaFoldDB" id="A0AA40ALI3"/>
<name>A0AA40ALI3_9PEZI</name>
<organism evidence="3 4">
    <name type="scientific">Lasiosphaeria miniovina</name>
    <dbReference type="NCBI Taxonomy" id="1954250"/>
    <lineage>
        <taxon>Eukaryota</taxon>
        <taxon>Fungi</taxon>
        <taxon>Dikarya</taxon>
        <taxon>Ascomycota</taxon>
        <taxon>Pezizomycotina</taxon>
        <taxon>Sordariomycetes</taxon>
        <taxon>Sordariomycetidae</taxon>
        <taxon>Sordariales</taxon>
        <taxon>Lasiosphaeriaceae</taxon>
        <taxon>Lasiosphaeria</taxon>
    </lineage>
</organism>
<comment type="caution">
    <text evidence="3">The sequence shown here is derived from an EMBL/GenBank/DDBJ whole genome shotgun (WGS) entry which is preliminary data.</text>
</comment>
<feature type="transmembrane region" description="Helical" evidence="2">
    <location>
        <begin position="108"/>
        <end position="128"/>
    </location>
</feature>
<keyword evidence="4" id="KW-1185">Reference proteome</keyword>
<keyword evidence="2" id="KW-1133">Transmembrane helix</keyword>
<evidence type="ECO:0008006" key="5">
    <source>
        <dbReference type="Google" id="ProtNLM"/>
    </source>
</evidence>
<dbReference type="EMBL" id="JAUIRO010000004">
    <property type="protein sequence ID" value="KAK0718063.1"/>
    <property type="molecule type" value="Genomic_DNA"/>
</dbReference>
<dbReference type="Proteomes" id="UP001172101">
    <property type="component" value="Unassembled WGS sequence"/>
</dbReference>
<accession>A0AA40ALI3</accession>
<dbReference type="GeneID" id="85317590"/>
<evidence type="ECO:0000256" key="1">
    <source>
        <dbReference type="SAM" id="MobiDB-lite"/>
    </source>
</evidence>
<feature type="region of interest" description="Disordered" evidence="1">
    <location>
        <begin position="1"/>
        <end position="56"/>
    </location>
</feature>
<keyword evidence="2" id="KW-0472">Membrane</keyword>
<evidence type="ECO:0000313" key="4">
    <source>
        <dbReference type="Proteomes" id="UP001172101"/>
    </source>
</evidence>